<dbReference type="Gene3D" id="3.10.200.10">
    <property type="entry name" value="Alpha carbonic anhydrase"/>
    <property type="match status" value="1"/>
</dbReference>
<evidence type="ECO:0000256" key="1">
    <source>
        <dbReference type="ARBA" id="ARBA00004922"/>
    </source>
</evidence>
<gene>
    <name evidence="12" type="ORF">GPM918_LOCUS3186</name>
    <name evidence="13" type="ORF">SRO942_LOCUS3180</name>
</gene>
<comment type="subcellular location">
    <subcellularLocation>
        <location evidence="10">Endoplasmic reticulum membrane</location>
        <topology evidence="10">Single-pass membrane protein</topology>
    </subcellularLocation>
</comment>
<dbReference type="GO" id="GO:0005789">
    <property type="term" value="C:endoplasmic reticulum membrane"/>
    <property type="evidence" value="ECO:0007669"/>
    <property type="project" value="UniProtKB-SubCell"/>
</dbReference>
<evidence type="ECO:0000256" key="7">
    <source>
        <dbReference type="ARBA" id="ARBA00023136"/>
    </source>
</evidence>
<dbReference type="SMART" id="SM01057">
    <property type="entry name" value="Carb_anhydrase"/>
    <property type="match status" value="1"/>
</dbReference>
<organism evidence="12 14">
    <name type="scientific">Didymodactylos carnosus</name>
    <dbReference type="NCBI Taxonomy" id="1234261"/>
    <lineage>
        <taxon>Eukaryota</taxon>
        <taxon>Metazoa</taxon>
        <taxon>Spiralia</taxon>
        <taxon>Gnathifera</taxon>
        <taxon>Rotifera</taxon>
        <taxon>Eurotatoria</taxon>
        <taxon>Bdelloidea</taxon>
        <taxon>Philodinida</taxon>
        <taxon>Philodinidae</taxon>
        <taxon>Didymodactylos</taxon>
    </lineage>
</organism>
<feature type="transmembrane region" description="Helical" evidence="10">
    <location>
        <begin position="72"/>
        <end position="90"/>
    </location>
</feature>
<dbReference type="Proteomes" id="UP000681722">
    <property type="component" value="Unassembled WGS sequence"/>
</dbReference>
<keyword evidence="2 10" id="KW-0328">Glycosyltransferase</keyword>
<dbReference type="InterPro" id="IPR018338">
    <property type="entry name" value="Carbonic_anhydrase_a-class_CS"/>
</dbReference>
<dbReference type="Gene3D" id="3.40.50.2000">
    <property type="entry name" value="Glycogen Phosphorylase B"/>
    <property type="match status" value="2"/>
</dbReference>
<dbReference type="GO" id="GO:0102704">
    <property type="term" value="F:GDP-Man:Man(2)GlcNAc(2)-PP-Dol alpha-1,6-mannosyltransferase activity"/>
    <property type="evidence" value="ECO:0007669"/>
    <property type="project" value="UniProtKB-UniRule"/>
</dbReference>
<dbReference type="PROSITE" id="PS51144">
    <property type="entry name" value="ALPHA_CA_2"/>
    <property type="match status" value="1"/>
</dbReference>
<dbReference type="Proteomes" id="UP000663829">
    <property type="component" value="Unassembled WGS sequence"/>
</dbReference>
<keyword evidence="5" id="KW-0256">Endoplasmic reticulum</keyword>
<keyword evidence="7 10" id="KW-0472">Membrane</keyword>
<dbReference type="Pfam" id="PF00534">
    <property type="entry name" value="Glycos_transf_1"/>
    <property type="match status" value="1"/>
</dbReference>
<proteinExistence type="inferred from homology"/>
<dbReference type="PANTHER" id="PTHR45918:SF1">
    <property type="entry name" value="ALPHA-1,3_1,6-MANNOSYLTRANSFERASE ALG2"/>
    <property type="match status" value="1"/>
</dbReference>
<feature type="domain" description="Alpha-carbonic anhydrase" evidence="11">
    <location>
        <begin position="501"/>
        <end position="751"/>
    </location>
</feature>
<dbReference type="EMBL" id="CAJOBC010000381">
    <property type="protein sequence ID" value="CAF3579022.1"/>
    <property type="molecule type" value="Genomic_DNA"/>
</dbReference>
<evidence type="ECO:0000259" key="11">
    <source>
        <dbReference type="PROSITE" id="PS51144"/>
    </source>
</evidence>
<dbReference type="CDD" id="cd03805">
    <property type="entry name" value="GT4_ALG2-like"/>
    <property type="match status" value="1"/>
</dbReference>
<keyword evidence="14" id="KW-1185">Reference proteome</keyword>
<dbReference type="EC" id="2.4.1.132" evidence="10"/>
<dbReference type="GO" id="GO:0008270">
    <property type="term" value="F:zinc ion binding"/>
    <property type="evidence" value="ECO:0007669"/>
    <property type="project" value="InterPro"/>
</dbReference>
<dbReference type="EC" id="2.4.1.257" evidence="10"/>
<protein>
    <recommendedName>
        <fullName evidence="10">Alpha-1,3/1,6-mannosyltransferase ALG2</fullName>
        <ecNumber evidence="10">2.4.1.132</ecNumber>
        <ecNumber evidence="10">2.4.1.257</ecNumber>
    </recommendedName>
    <alternativeName>
        <fullName evidence="10">GDP-Man:Man(1)GlcNAc(2)-PP-Dol alpha-1,3-mannosyltransferase</fullName>
    </alternativeName>
</protein>
<dbReference type="InterPro" id="IPR027054">
    <property type="entry name" value="ALG2"/>
</dbReference>
<keyword evidence="4 10" id="KW-0812">Transmembrane</keyword>
<dbReference type="OrthoDB" id="448893at2759"/>
<evidence type="ECO:0000313" key="12">
    <source>
        <dbReference type="EMBL" id="CAF0794685.1"/>
    </source>
</evidence>
<name>A0A813SDQ2_9BILA</name>
<evidence type="ECO:0000256" key="9">
    <source>
        <dbReference type="ARBA" id="ARBA00045104"/>
    </source>
</evidence>
<comment type="catalytic activity">
    <reaction evidence="9 10">
        <text>an alpha-D-Man-(1-&gt;3)-beta-D-Man-(1-&gt;4)-beta-D-GlcNAc-(1-&gt;4)-alpha-D-GlcNAc-diphospho-di-trans,poly-cis-dolichol + GDP-alpha-D-mannose = an alpha-D-Man-(1-&gt;3)-[alpha-D-Man-(1-&gt;6)]-beta-D-Man-(1-&gt;4)-beta-D-GlcNAc-(1-&gt;4)-alpha-D-GlcNAc-diphospho-di-trans,poly-cis-dolichol + GDP + H(+)</text>
        <dbReference type="Rhea" id="RHEA:29519"/>
        <dbReference type="Rhea" id="RHEA-COMP:19513"/>
        <dbReference type="Rhea" id="RHEA-COMP:19515"/>
        <dbReference type="ChEBI" id="CHEBI:15378"/>
        <dbReference type="ChEBI" id="CHEBI:57527"/>
        <dbReference type="ChEBI" id="CHEBI:58189"/>
        <dbReference type="ChEBI" id="CHEBI:132510"/>
        <dbReference type="ChEBI" id="CHEBI:132511"/>
        <dbReference type="EC" id="2.4.1.257"/>
    </reaction>
    <physiologicalReaction direction="left-to-right" evidence="9 10">
        <dbReference type="Rhea" id="RHEA:29520"/>
    </physiologicalReaction>
</comment>
<comment type="catalytic activity">
    <reaction evidence="8 10">
        <text>a beta-D-Man-(1-&gt;4)-beta-D-GlcNAc-(1-&gt;4)-alpha-D-GlcNAc-diphospho-di-trans,poly-cis-dolichol + GDP-alpha-D-mannose = an alpha-D-Man-(1-&gt;3)-beta-D-Man-(1-&gt;4)-beta-D-GlcNAc-(1-&gt;4)-alpha-D-GlcNAc-diphospho-di-trans,poly-cis-dolichol + GDP + H(+)</text>
        <dbReference type="Rhea" id="RHEA:29515"/>
        <dbReference type="Rhea" id="RHEA-COMP:19511"/>
        <dbReference type="Rhea" id="RHEA-COMP:19513"/>
        <dbReference type="ChEBI" id="CHEBI:15378"/>
        <dbReference type="ChEBI" id="CHEBI:57527"/>
        <dbReference type="ChEBI" id="CHEBI:58189"/>
        <dbReference type="ChEBI" id="CHEBI:58472"/>
        <dbReference type="ChEBI" id="CHEBI:132510"/>
        <dbReference type="EC" id="2.4.1.132"/>
    </reaction>
    <physiologicalReaction direction="left-to-right" evidence="8 10">
        <dbReference type="Rhea" id="RHEA:29516"/>
    </physiologicalReaction>
</comment>
<reference evidence="12" key="1">
    <citation type="submission" date="2021-02" db="EMBL/GenBank/DDBJ databases">
        <authorList>
            <person name="Nowell W R."/>
        </authorList>
    </citation>
    <scope>NUCLEOTIDE SEQUENCE</scope>
</reference>
<dbReference type="GO" id="GO:0004378">
    <property type="term" value="F:GDP-Man:Man(1)GlcNAc(2)-PP-Dol alpha-1,3-mannosyltransferase activity"/>
    <property type="evidence" value="ECO:0007669"/>
    <property type="project" value="UniProtKB-UniRule"/>
</dbReference>
<evidence type="ECO:0000256" key="5">
    <source>
        <dbReference type="ARBA" id="ARBA00022824"/>
    </source>
</evidence>
<keyword evidence="3 10" id="KW-0808">Transferase</keyword>
<comment type="pathway">
    <text evidence="1 10">Protein modification; protein glycosylation.</text>
</comment>
<dbReference type="UniPathway" id="UPA00378"/>
<feature type="transmembrane region" description="Helical" evidence="10">
    <location>
        <begin position="414"/>
        <end position="432"/>
    </location>
</feature>
<dbReference type="PROSITE" id="PS00162">
    <property type="entry name" value="ALPHA_CA_1"/>
    <property type="match status" value="1"/>
</dbReference>
<comment type="similarity">
    <text evidence="10">Belongs to the glycosyltransferase group 1 family.</text>
</comment>
<comment type="caution">
    <text evidence="12">The sequence shown here is derived from an EMBL/GenBank/DDBJ whole genome shotgun (WGS) entry which is preliminary data.</text>
</comment>
<comment type="function">
    <text evidence="10">Mannosylates Man(2)GlcNAc(2)-dolichol diphosphate and Man(1)GlcNAc(2)-dolichol diphosphate to form Man(3)GlcNAc(2)-dolichol diphosphate.</text>
</comment>
<dbReference type="AlphaFoldDB" id="A0A813SDQ2"/>
<evidence type="ECO:0000256" key="3">
    <source>
        <dbReference type="ARBA" id="ARBA00022679"/>
    </source>
</evidence>
<accession>A0A813SDQ2</accession>
<dbReference type="GO" id="GO:0004089">
    <property type="term" value="F:carbonate dehydratase activity"/>
    <property type="evidence" value="ECO:0007669"/>
    <property type="project" value="InterPro"/>
</dbReference>
<dbReference type="CDD" id="cd00326">
    <property type="entry name" value="alpha_CA"/>
    <property type="match status" value="1"/>
</dbReference>
<dbReference type="PANTHER" id="PTHR45918">
    <property type="entry name" value="ALPHA-1,3/1,6-MANNOSYLTRANSFERASE ALG2"/>
    <property type="match status" value="1"/>
</dbReference>
<evidence type="ECO:0000256" key="4">
    <source>
        <dbReference type="ARBA" id="ARBA00022692"/>
    </source>
</evidence>
<evidence type="ECO:0000313" key="14">
    <source>
        <dbReference type="Proteomes" id="UP000663829"/>
    </source>
</evidence>
<dbReference type="SUPFAM" id="SSF53756">
    <property type="entry name" value="UDP-Glycosyltransferase/glycogen phosphorylase"/>
    <property type="match status" value="1"/>
</dbReference>
<dbReference type="InterPro" id="IPR028098">
    <property type="entry name" value="Glyco_trans_4-like_N"/>
</dbReference>
<dbReference type="InterPro" id="IPR036398">
    <property type="entry name" value="CA_dom_sf"/>
</dbReference>
<dbReference type="SUPFAM" id="SSF51069">
    <property type="entry name" value="Carbonic anhydrase"/>
    <property type="match status" value="1"/>
</dbReference>
<dbReference type="InterPro" id="IPR001296">
    <property type="entry name" value="Glyco_trans_1"/>
</dbReference>
<sequence length="792" mass="91256">MVKICVLHPDLGIGGAERLIVDICVGLKSKHHDLDLYTNYHDDKRCFDETRNGQLNIIVKCSWFPRHVFGRFYALCAYIRMILLSLYIVYFSSSTYDIYICDQISACIPILKQSQKPVLFYCHYPDQLLTKRQTLLKKLYRYVIDYLEAYTTSLADKTLVNSQYTRDIFQQTFGKRIDISTVDILYPTINEINLKDQIIDNSLVNNIPPNVKTLFLSINRYERKKDLQLAIQAMAHLQSLLTDEQWQQTHLFVIGGYDRRITENVEYYLELDRLVHDLSLESNVTFVQSFTDQKKLVYLNRCKCVLYTPQYEHFGIVPLEAMYAERPCIATNTGGPLETILDGKTGYLCKATKEQFAEKMKLFVNQPHLYLELGKQGRRHVIGNFGFQIFSQKLHDFVQELLERRKETTTKNSRRFMIVLFGAVIFGYLFLINTGERELNKPNAYLVINYRVSLLTPRTCQQGAIVTFWACQLRKQLFDMSIREEGIFCDTTLTATPGHSAHWDYEHNGPDTWPHEYEQCEGNSQSPINIQKRQVRHDLTMDNLILNGYKNASITWNITHNGHTIVVTPSSTAKITMSGAKLLDTFNLAQFHMHWGLNAYQGSEHTIDGRKYPLEIHFVHSTTPPDIRYAVLGVLYELQGTDNSQLSDFLSMINQTLNETMKIGLQSIDISKLLPTMHSNLHSSGSGHNLKFYRYNGSLTTPPCKEGITWTLLSTPVAISARQLQVFRNNSVKWNFRPTQKLHGRNITANHQPEFGEGDDEHDGCETKNKGTKLNNTIVFLLVSLFINLHNL</sequence>
<dbReference type="Pfam" id="PF00194">
    <property type="entry name" value="Carb_anhydrase"/>
    <property type="match status" value="1"/>
</dbReference>
<dbReference type="Pfam" id="PF13439">
    <property type="entry name" value="Glyco_transf_4"/>
    <property type="match status" value="1"/>
</dbReference>
<evidence type="ECO:0000256" key="8">
    <source>
        <dbReference type="ARBA" id="ARBA00045103"/>
    </source>
</evidence>
<dbReference type="EMBL" id="CAJNOQ010000382">
    <property type="protein sequence ID" value="CAF0794685.1"/>
    <property type="molecule type" value="Genomic_DNA"/>
</dbReference>
<dbReference type="InterPro" id="IPR001148">
    <property type="entry name" value="CA_dom"/>
</dbReference>
<evidence type="ECO:0000313" key="13">
    <source>
        <dbReference type="EMBL" id="CAF3579022.1"/>
    </source>
</evidence>
<keyword evidence="6 10" id="KW-1133">Transmembrane helix</keyword>
<evidence type="ECO:0000256" key="10">
    <source>
        <dbReference type="RuleBase" id="RU367136"/>
    </source>
</evidence>
<evidence type="ECO:0000256" key="2">
    <source>
        <dbReference type="ARBA" id="ARBA00022676"/>
    </source>
</evidence>
<evidence type="ECO:0000256" key="6">
    <source>
        <dbReference type="ARBA" id="ARBA00022989"/>
    </source>
</evidence>